<evidence type="ECO:0000313" key="2">
    <source>
        <dbReference type="EMBL" id="EGZ05149.1"/>
    </source>
</evidence>
<keyword evidence="3" id="KW-1185">Reference proteome</keyword>
<name>G5AGV6_PHYSP</name>
<evidence type="ECO:0000313" key="3">
    <source>
        <dbReference type="Proteomes" id="UP000002640"/>
    </source>
</evidence>
<protein>
    <submittedName>
        <fullName evidence="2">Uncharacterized protein</fullName>
    </submittedName>
</protein>
<accession>G5AGV6</accession>
<organism evidence="2 3">
    <name type="scientific">Phytophthora sojae (strain P6497)</name>
    <name type="common">Soybean stem and root rot agent</name>
    <name type="synonym">Phytophthora megasperma f. sp. glycines</name>
    <dbReference type="NCBI Taxonomy" id="1094619"/>
    <lineage>
        <taxon>Eukaryota</taxon>
        <taxon>Sar</taxon>
        <taxon>Stramenopiles</taxon>
        <taxon>Oomycota</taxon>
        <taxon>Peronosporomycetes</taxon>
        <taxon>Peronosporales</taxon>
        <taxon>Peronosporaceae</taxon>
        <taxon>Phytophthora</taxon>
    </lineage>
</organism>
<dbReference type="GeneID" id="20642971"/>
<dbReference type="KEGG" id="psoj:PHYSODRAFT_307911"/>
<reference evidence="2 3" key="1">
    <citation type="journal article" date="2006" name="Science">
        <title>Phytophthora genome sequences uncover evolutionary origins and mechanisms of pathogenesis.</title>
        <authorList>
            <person name="Tyler B.M."/>
            <person name="Tripathy S."/>
            <person name="Zhang X."/>
            <person name="Dehal P."/>
            <person name="Jiang R.H."/>
            <person name="Aerts A."/>
            <person name="Arredondo F.D."/>
            <person name="Baxter L."/>
            <person name="Bensasson D."/>
            <person name="Beynon J.L."/>
            <person name="Chapman J."/>
            <person name="Damasceno C.M."/>
            <person name="Dorrance A.E."/>
            <person name="Dou D."/>
            <person name="Dickerman A.W."/>
            <person name="Dubchak I.L."/>
            <person name="Garbelotto M."/>
            <person name="Gijzen M."/>
            <person name="Gordon S.G."/>
            <person name="Govers F."/>
            <person name="Grunwald N.J."/>
            <person name="Huang W."/>
            <person name="Ivors K.L."/>
            <person name="Jones R.W."/>
            <person name="Kamoun S."/>
            <person name="Krampis K."/>
            <person name="Lamour K.H."/>
            <person name="Lee M.K."/>
            <person name="McDonald W.H."/>
            <person name="Medina M."/>
            <person name="Meijer H.J."/>
            <person name="Nordberg E.K."/>
            <person name="Maclean D.J."/>
            <person name="Ospina-Giraldo M.D."/>
            <person name="Morris P.F."/>
            <person name="Phuntumart V."/>
            <person name="Putnam N.H."/>
            <person name="Rash S."/>
            <person name="Rose J.K."/>
            <person name="Sakihama Y."/>
            <person name="Salamov A.A."/>
            <person name="Savidor A."/>
            <person name="Scheuring C.F."/>
            <person name="Smith B.M."/>
            <person name="Sobral B.W."/>
            <person name="Terry A."/>
            <person name="Torto-Alalibo T.A."/>
            <person name="Win J."/>
            <person name="Xu Z."/>
            <person name="Zhang H."/>
            <person name="Grigoriev I.V."/>
            <person name="Rokhsar D.S."/>
            <person name="Boore J.L."/>
        </authorList>
    </citation>
    <scope>NUCLEOTIDE SEQUENCE [LARGE SCALE GENOMIC DNA]</scope>
    <source>
        <strain evidence="2 3">P6497</strain>
    </source>
</reference>
<evidence type="ECO:0000256" key="1">
    <source>
        <dbReference type="SAM" id="MobiDB-lite"/>
    </source>
</evidence>
<feature type="region of interest" description="Disordered" evidence="1">
    <location>
        <begin position="142"/>
        <end position="165"/>
    </location>
</feature>
<dbReference type="InParanoid" id="G5AGV6"/>
<gene>
    <name evidence="2" type="ORF">PHYSODRAFT_307911</name>
</gene>
<dbReference type="Proteomes" id="UP000002640">
    <property type="component" value="Unassembled WGS sequence"/>
</dbReference>
<dbReference type="RefSeq" id="XP_009539307.1">
    <property type="nucleotide sequence ID" value="XM_009541012.1"/>
</dbReference>
<dbReference type="AlphaFoldDB" id="G5AGV6"/>
<proteinExistence type="predicted"/>
<dbReference type="EMBL" id="JH159168">
    <property type="protein sequence ID" value="EGZ05149.1"/>
    <property type="molecule type" value="Genomic_DNA"/>
</dbReference>
<sequence length="178" mass="19858">MAEKWSHPLFKTKLQGPMDDTGTQQHTIAERIEFVVAVEKHNWRPEDAAKVFGIPRTTLLGYVDAKDDLFSTEADPWTRRVTRPGLPPPTEGSEAPVVALVRQGAVDECARVIPGMSNKSGSAQKSWLTRFIGRNKLADHVARYPKKSKTSRSDQDAKAAKRHKPWQVHVLDASCTDC</sequence>